<evidence type="ECO:0000256" key="1">
    <source>
        <dbReference type="SAM" id="MobiDB-lite"/>
    </source>
</evidence>
<keyword evidence="3" id="KW-1185">Reference proteome</keyword>
<feature type="compositionally biased region" description="Basic and acidic residues" evidence="1">
    <location>
        <begin position="41"/>
        <end position="51"/>
    </location>
</feature>
<reference evidence="2" key="1">
    <citation type="submission" date="2023-11" db="EMBL/GenBank/DDBJ databases">
        <authorList>
            <person name="De Vega J J."/>
            <person name="De Vega J J."/>
        </authorList>
    </citation>
    <scope>NUCLEOTIDE SEQUENCE</scope>
</reference>
<dbReference type="AlphaFoldDB" id="A0AAD2HMF2"/>
<gene>
    <name evidence="2" type="ORF">MYCIT1_LOCUS28134</name>
</gene>
<comment type="caution">
    <text evidence="2">The sequence shown here is derived from an EMBL/GenBank/DDBJ whole genome shotgun (WGS) entry which is preliminary data.</text>
</comment>
<organism evidence="2 3">
    <name type="scientific">Mycena citricolor</name>
    <dbReference type="NCBI Taxonomy" id="2018698"/>
    <lineage>
        <taxon>Eukaryota</taxon>
        <taxon>Fungi</taxon>
        <taxon>Dikarya</taxon>
        <taxon>Basidiomycota</taxon>
        <taxon>Agaricomycotina</taxon>
        <taxon>Agaricomycetes</taxon>
        <taxon>Agaricomycetidae</taxon>
        <taxon>Agaricales</taxon>
        <taxon>Marasmiineae</taxon>
        <taxon>Mycenaceae</taxon>
        <taxon>Mycena</taxon>
    </lineage>
</organism>
<evidence type="ECO:0000313" key="3">
    <source>
        <dbReference type="Proteomes" id="UP001295794"/>
    </source>
</evidence>
<accession>A0AAD2HMF2</accession>
<sequence length="146" mass="16709">MRGEDDAVDGVDQRVIRGALGRRGQRKDVRGVGDVLAAGSGERDRGRELGSRTRLGYRGGSDGEAVRHLRCRHAQPLADEGERNRREFWGDRSQCGWRDFIEFRTCEGPWELKRCGRRARRLRIRIATTRGEEGRGRGVRRDLEHV</sequence>
<dbReference type="Proteomes" id="UP001295794">
    <property type="component" value="Unassembled WGS sequence"/>
</dbReference>
<proteinExistence type="predicted"/>
<protein>
    <submittedName>
        <fullName evidence="2">Uncharacterized protein</fullName>
    </submittedName>
</protein>
<evidence type="ECO:0000313" key="2">
    <source>
        <dbReference type="EMBL" id="CAK5278653.1"/>
    </source>
</evidence>
<feature type="region of interest" description="Disordered" evidence="1">
    <location>
        <begin position="40"/>
        <end position="62"/>
    </location>
</feature>
<dbReference type="EMBL" id="CAVNYO010000424">
    <property type="protein sequence ID" value="CAK5278653.1"/>
    <property type="molecule type" value="Genomic_DNA"/>
</dbReference>
<name>A0AAD2HMF2_9AGAR</name>